<name>A0A1F5K2Y1_9BACT</name>
<dbReference type="InterPro" id="IPR029063">
    <property type="entry name" value="SAM-dependent_MTases_sf"/>
</dbReference>
<accession>A0A1F5K2Y1</accession>
<dbReference type="Pfam" id="PF13847">
    <property type="entry name" value="Methyltransf_31"/>
    <property type="match status" value="1"/>
</dbReference>
<evidence type="ECO:0000313" key="6">
    <source>
        <dbReference type="Proteomes" id="UP000176405"/>
    </source>
</evidence>
<evidence type="ECO:0000313" key="5">
    <source>
        <dbReference type="EMBL" id="OGE35081.1"/>
    </source>
</evidence>
<dbReference type="InterPro" id="IPR004556">
    <property type="entry name" value="HemK-like"/>
</dbReference>
<gene>
    <name evidence="5" type="ORF">A3E45_03035</name>
</gene>
<reference evidence="5 6" key="1">
    <citation type="journal article" date="2016" name="Nat. Commun.">
        <title>Thousands of microbial genomes shed light on interconnected biogeochemical processes in an aquifer system.</title>
        <authorList>
            <person name="Anantharaman K."/>
            <person name="Brown C.T."/>
            <person name="Hug L.A."/>
            <person name="Sharon I."/>
            <person name="Castelle C.J."/>
            <person name="Probst A.J."/>
            <person name="Thomas B.C."/>
            <person name="Singh A."/>
            <person name="Wilkins M.J."/>
            <person name="Karaoz U."/>
            <person name="Brodie E.L."/>
            <person name="Williams K.H."/>
            <person name="Hubbard S.S."/>
            <person name="Banfield J.F."/>
        </authorList>
    </citation>
    <scope>NUCLEOTIDE SEQUENCE [LARGE SCALE GENOMIC DNA]</scope>
</reference>
<keyword evidence="3" id="KW-0949">S-adenosyl-L-methionine</keyword>
<dbReference type="GO" id="GO:0032259">
    <property type="term" value="P:methylation"/>
    <property type="evidence" value="ECO:0007669"/>
    <property type="project" value="UniProtKB-KW"/>
</dbReference>
<protein>
    <recommendedName>
        <fullName evidence="4">Methyltransferase domain-containing protein</fullName>
    </recommendedName>
</protein>
<dbReference type="STRING" id="1797780.A3E45_03035"/>
<evidence type="ECO:0000256" key="2">
    <source>
        <dbReference type="ARBA" id="ARBA00022679"/>
    </source>
</evidence>
<sequence>MSTTNKPKQYLQGYAEFYKLRFRVTPDVLIPRPETELLVDEVIQFVKEIAAASQSPHNDACTGRSRSVIAGEAKQSSTILDVGTGSGNIIISLAKNLSHIGGVTFIASDISAEALEVAKQNAKLHGVEDQITFLKSDLLHSFCHSERSEESHTEILRFTQDDNLVIVTNLPYIPSERIPYLDSSVKDFESHVALDGGPDGFDLYRKLFQQLKEKNWLARRSLGEGRKLKIFVGEVDYTHGELAINEAQKNFPQAKVEVKTDLAHKQRILTISSVSLNH</sequence>
<proteinExistence type="predicted"/>
<dbReference type="PANTHER" id="PTHR18895">
    <property type="entry name" value="HEMK METHYLTRANSFERASE"/>
    <property type="match status" value="1"/>
</dbReference>
<evidence type="ECO:0000256" key="1">
    <source>
        <dbReference type="ARBA" id="ARBA00022603"/>
    </source>
</evidence>
<dbReference type="Gene3D" id="3.40.50.150">
    <property type="entry name" value="Vaccinia Virus protein VP39"/>
    <property type="match status" value="1"/>
</dbReference>
<dbReference type="EMBL" id="MFDH01000028">
    <property type="protein sequence ID" value="OGE35081.1"/>
    <property type="molecule type" value="Genomic_DNA"/>
</dbReference>
<dbReference type="AlphaFoldDB" id="A0A1F5K2Y1"/>
<evidence type="ECO:0000256" key="3">
    <source>
        <dbReference type="ARBA" id="ARBA00022691"/>
    </source>
</evidence>
<feature type="domain" description="Methyltransferase" evidence="4">
    <location>
        <begin position="75"/>
        <end position="140"/>
    </location>
</feature>
<comment type="caution">
    <text evidence="5">The sequence shown here is derived from an EMBL/GenBank/DDBJ whole genome shotgun (WGS) entry which is preliminary data.</text>
</comment>
<dbReference type="InterPro" id="IPR050320">
    <property type="entry name" value="N5-glutamine_MTase"/>
</dbReference>
<evidence type="ECO:0000259" key="4">
    <source>
        <dbReference type="Pfam" id="PF13847"/>
    </source>
</evidence>
<dbReference type="NCBIfam" id="TIGR00536">
    <property type="entry name" value="hemK_fam"/>
    <property type="match status" value="1"/>
</dbReference>
<dbReference type="SUPFAM" id="SSF53335">
    <property type="entry name" value="S-adenosyl-L-methionine-dependent methyltransferases"/>
    <property type="match status" value="1"/>
</dbReference>
<dbReference type="PANTHER" id="PTHR18895:SF74">
    <property type="entry name" value="MTRF1L RELEASE FACTOR GLUTAMINE METHYLTRANSFERASE"/>
    <property type="match status" value="1"/>
</dbReference>
<dbReference type="InterPro" id="IPR025714">
    <property type="entry name" value="Methyltranfer_dom"/>
</dbReference>
<keyword evidence="2" id="KW-0808">Transferase</keyword>
<dbReference type="CDD" id="cd02440">
    <property type="entry name" value="AdoMet_MTases"/>
    <property type="match status" value="1"/>
</dbReference>
<dbReference type="GO" id="GO:0008276">
    <property type="term" value="F:protein methyltransferase activity"/>
    <property type="evidence" value="ECO:0007669"/>
    <property type="project" value="InterPro"/>
</dbReference>
<dbReference type="Proteomes" id="UP000176405">
    <property type="component" value="Unassembled WGS sequence"/>
</dbReference>
<organism evidence="5 6">
    <name type="scientific">Candidatus Daviesbacteria bacterium RIFCSPHIGHO2_12_FULL_43_11</name>
    <dbReference type="NCBI Taxonomy" id="1797780"/>
    <lineage>
        <taxon>Bacteria</taxon>
        <taxon>Candidatus Daviesiibacteriota</taxon>
    </lineage>
</organism>
<keyword evidence="1" id="KW-0489">Methyltransferase</keyword>